<dbReference type="Gene3D" id="3.40.350.10">
    <property type="entry name" value="Creatinase/prolidase N-terminal domain"/>
    <property type="match status" value="1"/>
</dbReference>
<keyword evidence="9" id="KW-0175">Coiled coil</keyword>
<dbReference type="InterPro" id="IPR052433">
    <property type="entry name" value="X-Pro_dipept-like"/>
</dbReference>
<evidence type="ECO:0000256" key="3">
    <source>
        <dbReference type="ARBA" id="ARBA00008766"/>
    </source>
</evidence>
<keyword evidence="5 8" id="KW-0479">Metal-binding</keyword>
<evidence type="ECO:0000256" key="7">
    <source>
        <dbReference type="ARBA" id="ARBA00023211"/>
    </source>
</evidence>
<dbReference type="Pfam" id="PF05195">
    <property type="entry name" value="AMP_N"/>
    <property type="match status" value="1"/>
</dbReference>
<dbReference type="OrthoDB" id="9806388at2"/>
<evidence type="ECO:0000256" key="4">
    <source>
        <dbReference type="ARBA" id="ARBA00012574"/>
    </source>
</evidence>
<dbReference type="Gene3D" id="3.90.230.10">
    <property type="entry name" value="Creatinase/methionine aminopeptidase superfamily"/>
    <property type="match status" value="1"/>
</dbReference>
<comment type="cofactor">
    <cofactor evidence="2">
        <name>Mn(2+)</name>
        <dbReference type="ChEBI" id="CHEBI:29035"/>
    </cofactor>
</comment>
<feature type="region of interest" description="Disordered" evidence="10">
    <location>
        <begin position="1"/>
        <end position="34"/>
    </location>
</feature>
<comment type="caution">
    <text evidence="12">The sequence shown here is derived from an EMBL/GenBank/DDBJ whole genome shotgun (WGS) entry which is preliminary data.</text>
</comment>
<comment type="catalytic activity">
    <reaction evidence="1">
        <text>Release of any N-terminal amino acid, including proline, that is linked to proline, even from a dipeptide or tripeptide.</text>
        <dbReference type="EC" id="3.4.11.9"/>
    </reaction>
</comment>
<evidence type="ECO:0000256" key="1">
    <source>
        <dbReference type="ARBA" id="ARBA00001424"/>
    </source>
</evidence>
<dbReference type="Pfam" id="PF00557">
    <property type="entry name" value="Peptidase_M24"/>
    <property type="match status" value="1"/>
</dbReference>
<keyword evidence="13" id="KW-1185">Reference proteome</keyword>
<keyword evidence="6" id="KW-0378">Hydrolase</keyword>
<dbReference type="RefSeq" id="WP_075361876.1">
    <property type="nucleotide sequence ID" value="NZ_MPDM01000006.1"/>
</dbReference>
<gene>
    <name evidence="12" type="ORF">BM477_06525</name>
</gene>
<dbReference type="InterPro" id="IPR007865">
    <property type="entry name" value="Aminopep_P_N"/>
</dbReference>
<keyword evidence="12" id="KW-0031">Aminopeptidase</keyword>
<evidence type="ECO:0000256" key="8">
    <source>
        <dbReference type="RuleBase" id="RU000590"/>
    </source>
</evidence>
<keyword evidence="12" id="KW-0645">Protease</keyword>
<proteinExistence type="inferred from homology"/>
<dbReference type="SUPFAM" id="SSF53092">
    <property type="entry name" value="Creatinase/prolidase N-terminal domain"/>
    <property type="match status" value="1"/>
</dbReference>
<dbReference type="InterPro" id="IPR029149">
    <property type="entry name" value="Creatin/AminoP/Spt16_N"/>
</dbReference>
<keyword evidence="7" id="KW-0464">Manganese</keyword>
<evidence type="ECO:0000256" key="6">
    <source>
        <dbReference type="ARBA" id="ARBA00022801"/>
    </source>
</evidence>
<feature type="domain" description="Aminopeptidase P N-terminal" evidence="11">
    <location>
        <begin position="64"/>
        <end position="210"/>
    </location>
</feature>
<evidence type="ECO:0000313" key="12">
    <source>
        <dbReference type="EMBL" id="OKL48107.1"/>
    </source>
</evidence>
<feature type="compositionally biased region" description="Polar residues" evidence="10">
    <location>
        <begin position="1"/>
        <end position="14"/>
    </location>
</feature>
<dbReference type="GO" id="GO:0006508">
    <property type="term" value="P:proteolysis"/>
    <property type="evidence" value="ECO:0007669"/>
    <property type="project" value="TreeGrafter"/>
</dbReference>
<dbReference type="AlphaFoldDB" id="A0A1Q5PMA6"/>
<name>A0A1Q5PMA6_9ACTO</name>
<evidence type="ECO:0000259" key="11">
    <source>
        <dbReference type="SMART" id="SM01011"/>
    </source>
</evidence>
<evidence type="ECO:0000313" key="13">
    <source>
        <dbReference type="Proteomes" id="UP000186465"/>
    </source>
</evidence>
<dbReference type="GO" id="GO:0070006">
    <property type="term" value="F:metalloaminopeptidase activity"/>
    <property type="evidence" value="ECO:0007669"/>
    <property type="project" value="InterPro"/>
</dbReference>
<dbReference type="InterPro" id="IPR000994">
    <property type="entry name" value="Pept_M24"/>
</dbReference>
<dbReference type="CDD" id="cd01087">
    <property type="entry name" value="Prolidase"/>
    <property type="match status" value="1"/>
</dbReference>
<evidence type="ECO:0000256" key="5">
    <source>
        <dbReference type="ARBA" id="ARBA00022723"/>
    </source>
</evidence>
<dbReference type="PANTHER" id="PTHR43226">
    <property type="entry name" value="XAA-PRO AMINOPEPTIDASE 3"/>
    <property type="match status" value="1"/>
</dbReference>
<organism evidence="12 13">
    <name type="scientific">Boudabousia marimammalium</name>
    <dbReference type="NCBI Taxonomy" id="156892"/>
    <lineage>
        <taxon>Bacteria</taxon>
        <taxon>Bacillati</taxon>
        <taxon>Actinomycetota</taxon>
        <taxon>Actinomycetes</taxon>
        <taxon>Actinomycetales</taxon>
        <taxon>Actinomycetaceae</taxon>
        <taxon>Boudabousia</taxon>
    </lineage>
</organism>
<dbReference type="PANTHER" id="PTHR43226:SF4">
    <property type="entry name" value="XAA-PRO AMINOPEPTIDASE 3"/>
    <property type="match status" value="1"/>
</dbReference>
<dbReference type="PROSITE" id="PS00491">
    <property type="entry name" value="PROLINE_PEPTIDASE"/>
    <property type="match status" value="1"/>
</dbReference>
<evidence type="ECO:0000256" key="9">
    <source>
        <dbReference type="SAM" id="Coils"/>
    </source>
</evidence>
<dbReference type="InterPro" id="IPR001131">
    <property type="entry name" value="Peptidase_M24B_aminopep-P_CS"/>
</dbReference>
<protein>
    <recommendedName>
        <fullName evidence="4">Xaa-Pro aminopeptidase</fullName>
        <ecNumber evidence="4">3.4.11.9</ecNumber>
    </recommendedName>
</protein>
<dbReference type="InterPro" id="IPR036005">
    <property type="entry name" value="Creatinase/aminopeptidase-like"/>
</dbReference>
<dbReference type="Proteomes" id="UP000186465">
    <property type="component" value="Unassembled WGS sequence"/>
</dbReference>
<dbReference type="EMBL" id="MPDM01000006">
    <property type="protein sequence ID" value="OKL48107.1"/>
    <property type="molecule type" value="Genomic_DNA"/>
</dbReference>
<dbReference type="GO" id="GO:0030145">
    <property type="term" value="F:manganese ion binding"/>
    <property type="evidence" value="ECO:0007669"/>
    <property type="project" value="InterPro"/>
</dbReference>
<comment type="similarity">
    <text evidence="3 8">Belongs to the peptidase M24B family.</text>
</comment>
<feature type="coiled-coil region" evidence="9">
    <location>
        <begin position="228"/>
        <end position="255"/>
    </location>
</feature>
<dbReference type="SMART" id="SM01011">
    <property type="entry name" value="AMP_N"/>
    <property type="match status" value="1"/>
</dbReference>
<accession>A0A1Q5PMA6</accession>
<dbReference type="GO" id="GO:0005829">
    <property type="term" value="C:cytosol"/>
    <property type="evidence" value="ECO:0007669"/>
    <property type="project" value="TreeGrafter"/>
</dbReference>
<dbReference type="EC" id="3.4.11.9" evidence="4"/>
<dbReference type="SUPFAM" id="SSF55920">
    <property type="entry name" value="Creatinase/aminopeptidase"/>
    <property type="match status" value="1"/>
</dbReference>
<sequence>MSTENNNPPKNVSESEAEAQRAYASANENRAASPFTPAFREFIGSHWGPRPPVSEERSGAVDYLPARHQAIGALFPGERLVIPAGQYKTRSNDTDYRFRAHSAFAHLSGLGGEMEPDWVLVLEPLPQGHEGPESHRAILYFQPRASRSSEQFYADSTYGEFWVGARPSLEEMEYFTGLTCAPIDSLADALAKDAGATSLRVVEAADASVTALVNEVRQQAGLPHGEDAKAIDAELERALSELRLTKDEYEVAQLQRAVDVTKAGFEEVIRNLPRAMKHHRGERVVEGAFMSVAREEGNGVGYETISASGNHANTLHWIDNHGSIQPGDLLLLDAGCELDSLYTADITRTLPVSGKFTDAQREIYDTVLRACEAALEAANRPGARFRDLHNAAVEVLAHQMEEWGILPVSAEESLSLTGQQHRRWMPHGTSHHLGLDVHDCAQARREMYVDALIEPGMCFTIEPALYFREDDLVAPERFRGMGVRIEDDCIVREDGRVERLSESIPRTADAVEQWITEIQGR</sequence>
<evidence type="ECO:0000256" key="2">
    <source>
        <dbReference type="ARBA" id="ARBA00001936"/>
    </source>
</evidence>
<reference evidence="13" key="1">
    <citation type="submission" date="2016-11" db="EMBL/GenBank/DDBJ databases">
        <title>Actinomyces gypaetusis sp. nov. isolated from Gypaetus barbatus in Qinghai Tibet Plateau China.</title>
        <authorList>
            <person name="Meng X."/>
        </authorList>
    </citation>
    <scope>NUCLEOTIDE SEQUENCE [LARGE SCALE GENOMIC DNA]</scope>
    <source>
        <strain evidence="13">DSM 15383</strain>
    </source>
</reference>
<evidence type="ECO:0000256" key="10">
    <source>
        <dbReference type="SAM" id="MobiDB-lite"/>
    </source>
</evidence>
<dbReference type="STRING" id="156892.BM477_06525"/>